<feature type="binding site" evidence="5">
    <location>
        <position position="106"/>
    </location>
    <ligand>
        <name>carbamoyl phosphate</name>
        <dbReference type="ChEBI" id="CHEBI:58228"/>
    </ligand>
</feature>
<organism evidence="9 10">
    <name type="scientific">Mordavella massiliensis</name>
    <dbReference type="NCBI Taxonomy" id="1871024"/>
    <lineage>
        <taxon>Bacteria</taxon>
        <taxon>Bacillati</taxon>
        <taxon>Bacillota</taxon>
        <taxon>Clostridia</taxon>
        <taxon>Eubacteriales</taxon>
        <taxon>Clostridiaceae</taxon>
        <taxon>Mordavella</taxon>
    </lineage>
</organism>
<evidence type="ECO:0000256" key="6">
    <source>
        <dbReference type="NCBIfam" id="TIGR00658"/>
    </source>
</evidence>
<reference evidence="9" key="2">
    <citation type="journal article" date="2021" name="Sci. Rep.">
        <title>The distribution of antibiotic resistance genes in chicken gut microbiota commensals.</title>
        <authorList>
            <person name="Juricova H."/>
            <person name="Matiasovicova J."/>
            <person name="Kubasova T."/>
            <person name="Cejkova D."/>
            <person name="Rychlik I."/>
        </authorList>
    </citation>
    <scope>NUCLEOTIDE SEQUENCE</scope>
    <source>
        <strain evidence="9">An420c</strain>
    </source>
</reference>
<dbReference type="FunFam" id="3.40.50.1370:FF:000008">
    <property type="entry name" value="Ornithine carbamoyltransferase"/>
    <property type="match status" value="1"/>
</dbReference>
<evidence type="ECO:0000256" key="2">
    <source>
        <dbReference type="ARBA" id="ARBA00007805"/>
    </source>
</evidence>
<feature type="binding site" evidence="5">
    <location>
        <begin position="270"/>
        <end position="271"/>
    </location>
    <ligand>
        <name>carbamoyl phosphate</name>
        <dbReference type="ChEBI" id="CHEBI:58228"/>
    </ligand>
</feature>
<dbReference type="RefSeq" id="WP_204909766.1">
    <property type="nucleotide sequence ID" value="NZ_JACJLV010000061.1"/>
</dbReference>
<dbReference type="GO" id="GO:0004585">
    <property type="term" value="F:ornithine carbamoyltransferase activity"/>
    <property type="evidence" value="ECO:0007669"/>
    <property type="project" value="UniProtKB-UniRule"/>
</dbReference>
<evidence type="ECO:0000259" key="8">
    <source>
        <dbReference type="Pfam" id="PF02729"/>
    </source>
</evidence>
<dbReference type="PRINTS" id="PR00100">
    <property type="entry name" value="AOTCASE"/>
</dbReference>
<dbReference type="EC" id="2.1.3.3" evidence="5 6"/>
<dbReference type="HAMAP" id="MF_01109">
    <property type="entry name" value="OTCase"/>
    <property type="match status" value="1"/>
</dbReference>
<dbReference type="NCBIfam" id="NF003286">
    <property type="entry name" value="PRK04284.1"/>
    <property type="match status" value="1"/>
</dbReference>
<keyword evidence="3 5" id="KW-0808">Transferase</keyword>
<feature type="binding site" evidence="5">
    <location>
        <position position="315"/>
    </location>
    <ligand>
        <name>carbamoyl phosphate</name>
        <dbReference type="ChEBI" id="CHEBI:58228"/>
    </ligand>
</feature>
<comment type="function">
    <text evidence="1">Reversibly catalyzes the transfer of the carbamoyl group from carbamoyl phosphate (CP) to the N(epsilon) atom of ornithine (ORN) to produce L-citrulline.</text>
</comment>
<dbReference type="InterPro" id="IPR036901">
    <property type="entry name" value="Asp/Orn_carbamoylTrfase_sf"/>
</dbReference>
<dbReference type="Gene3D" id="3.40.50.1370">
    <property type="entry name" value="Aspartate/ornithine carbamoyltransferase"/>
    <property type="match status" value="2"/>
</dbReference>
<dbReference type="InterPro" id="IPR006132">
    <property type="entry name" value="Asp/Orn_carbamoyltranf_P-bd"/>
</dbReference>
<keyword evidence="10" id="KW-1185">Reference proteome</keyword>
<feature type="binding site" evidence="5">
    <location>
        <position position="165"/>
    </location>
    <ligand>
        <name>L-ornithine</name>
        <dbReference type="ChEBI" id="CHEBI:46911"/>
    </ligand>
</feature>
<dbReference type="GO" id="GO:0042450">
    <property type="term" value="P:L-arginine biosynthetic process via ornithine"/>
    <property type="evidence" value="ECO:0007669"/>
    <property type="project" value="UniProtKB-UniRule"/>
</dbReference>
<dbReference type="PRINTS" id="PR00102">
    <property type="entry name" value="OTCASE"/>
</dbReference>
<dbReference type="PROSITE" id="PS00097">
    <property type="entry name" value="CARBAMOYLTRANSFERASE"/>
    <property type="match status" value="1"/>
</dbReference>
<evidence type="ECO:0000256" key="1">
    <source>
        <dbReference type="ARBA" id="ARBA00003822"/>
    </source>
</evidence>
<dbReference type="Proteomes" id="UP000713880">
    <property type="component" value="Unassembled WGS sequence"/>
</dbReference>
<comment type="similarity">
    <text evidence="2 5">Belongs to the aspartate/ornithine carbamoyltransferase superfamily. OTCase family.</text>
</comment>
<keyword evidence="5" id="KW-0963">Cytoplasm</keyword>
<comment type="subcellular location">
    <subcellularLocation>
        <location evidence="5">Cytoplasm</location>
    </subcellularLocation>
</comment>
<evidence type="ECO:0000256" key="5">
    <source>
        <dbReference type="HAMAP-Rule" id="MF_01109"/>
    </source>
</evidence>
<protein>
    <recommendedName>
        <fullName evidence="5 6">Ornithine carbamoyltransferase</fullName>
        <shortName evidence="5">OTCase</shortName>
        <ecNumber evidence="5 6">2.1.3.3</ecNumber>
    </recommendedName>
</protein>
<dbReference type="InterPro" id="IPR024904">
    <property type="entry name" value="OTCase_ArgI"/>
</dbReference>
<feature type="binding site" evidence="5">
    <location>
        <begin position="233"/>
        <end position="234"/>
    </location>
    <ligand>
        <name>L-ornithine</name>
        <dbReference type="ChEBI" id="CHEBI:46911"/>
    </ligand>
</feature>
<dbReference type="EMBL" id="JACJLV010000061">
    <property type="protein sequence ID" value="MBM6827784.1"/>
    <property type="molecule type" value="Genomic_DNA"/>
</dbReference>
<feature type="domain" description="Aspartate/ornithine carbamoyltransferase carbamoyl-P binding" evidence="8">
    <location>
        <begin position="6"/>
        <end position="146"/>
    </location>
</feature>
<feature type="binding site" evidence="5">
    <location>
        <position position="229"/>
    </location>
    <ligand>
        <name>L-ornithine</name>
        <dbReference type="ChEBI" id="CHEBI:46911"/>
    </ligand>
</feature>
<feature type="domain" description="Aspartate/ornithine carbamoyltransferase Asp/Orn-binding" evidence="7">
    <location>
        <begin position="152"/>
        <end position="325"/>
    </location>
</feature>
<dbReference type="NCBIfam" id="TIGR00658">
    <property type="entry name" value="orni_carb_tr"/>
    <property type="match status" value="1"/>
</dbReference>
<evidence type="ECO:0000256" key="3">
    <source>
        <dbReference type="ARBA" id="ARBA00022679"/>
    </source>
</evidence>
<gene>
    <name evidence="9" type="primary">argF</name>
    <name evidence="9" type="ORF">H6A13_11890</name>
</gene>
<evidence type="ECO:0000256" key="4">
    <source>
        <dbReference type="ARBA" id="ARBA00048772"/>
    </source>
</evidence>
<dbReference type="InterPro" id="IPR006131">
    <property type="entry name" value="Asp_carbamoyltransf_Asp/Orn-bd"/>
</dbReference>
<dbReference type="NCBIfam" id="NF001986">
    <property type="entry name" value="PRK00779.1"/>
    <property type="match status" value="1"/>
</dbReference>
<name>A0A939BCL4_9CLOT</name>
<comment type="caution">
    <text evidence="9">The sequence shown here is derived from an EMBL/GenBank/DDBJ whole genome shotgun (WGS) entry which is preliminary data.</text>
</comment>
<dbReference type="Pfam" id="PF00185">
    <property type="entry name" value="OTCace"/>
    <property type="match status" value="1"/>
</dbReference>
<evidence type="ECO:0000313" key="10">
    <source>
        <dbReference type="Proteomes" id="UP000713880"/>
    </source>
</evidence>
<dbReference type="GO" id="GO:0019240">
    <property type="term" value="P:citrulline biosynthetic process"/>
    <property type="evidence" value="ECO:0007669"/>
    <property type="project" value="TreeGrafter"/>
</dbReference>
<evidence type="ECO:0000259" key="7">
    <source>
        <dbReference type="Pfam" id="PF00185"/>
    </source>
</evidence>
<proteinExistence type="inferred from homology"/>
<feature type="binding site" evidence="5">
    <location>
        <begin position="55"/>
        <end position="58"/>
    </location>
    <ligand>
        <name>carbamoyl phosphate</name>
        <dbReference type="ChEBI" id="CHEBI:58228"/>
    </ligand>
</feature>
<dbReference type="GO" id="GO:0005737">
    <property type="term" value="C:cytoplasm"/>
    <property type="evidence" value="ECO:0007669"/>
    <property type="project" value="UniProtKB-SubCell"/>
</dbReference>
<evidence type="ECO:0000313" key="9">
    <source>
        <dbReference type="EMBL" id="MBM6827784.1"/>
    </source>
</evidence>
<feature type="binding site" evidence="5">
    <location>
        <begin position="133"/>
        <end position="136"/>
    </location>
    <ligand>
        <name>carbamoyl phosphate</name>
        <dbReference type="ChEBI" id="CHEBI:58228"/>
    </ligand>
</feature>
<dbReference type="InterPro" id="IPR002292">
    <property type="entry name" value="Orn/put_carbamltrans"/>
</dbReference>
<comment type="catalytic activity">
    <reaction evidence="4 5">
        <text>carbamoyl phosphate + L-ornithine = L-citrulline + phosphate + H(+)</text>
        <dbReference type="Rhea" id="RHEA:19513"/>
        <dbReference type="ChEBI" id="CHEBI:15378"/>
        <dbReference type="ChEBI" id="CHEBI:43474"/>
        <dbReference type="ChEBI" id="CHEBI:46911"/>
        <dbReference type="ChEBI" id="CHEBI:57743"/>
        <dbReference type="ChEBI" id="CHEBI:58228"/>
        <dbReference type="EC" id="2.1.3.3"/>
    </reaction>
</comment>
<reference evidence="9" key="1">
    <citation type="submission" date="2020-08" db="EMBL/GenBank/DDBJ databases">
        <authorList>
            <person name="Cejkova D."/>
            <person name="Kubasova T."/>
            <person name="Jahodarova E."/>
            <person name="Rychlik I."/>
        </authorList>
    </citation>
    <scope>NUCLEOTIDE SEQUENCE</scope>
    <source>
        <strain evidence="9">An420c</strain>
    </source>
</reference>
<sequence length="333" mass="37313">MNLIGRSFLTLKDFTPEEITYLLDLAAELKDKKKKGVPVDDYRGKNVALIFEKTSTRTRCSFEVAAHDMGMGTTYLDPKGSQIGKKESIRDTARVLGRMYDGIEYRGFGQEIVEELAKYAGVPVWNGLTNEYHPTQMLADLLTIREHFGKLKGIKLVYMGDARYNMGNSLMIACSKMGMDFVACTTEKYFPAKELVETCQGYAAQSGGTITLTEDVAAGTKGADVIYTDVWVSMGEPDEVWEERIRELSPYKVTKEVMENAGEQAIFLHCLPAFHDLGTVIGKEIYDKYGIRDMEVTDEVFESDRSKVFDEAENRMHTIKAVMAATLEKSAKA</sequence>
<accession>A0A939BCL4</accession>
<dbReference type="SUPFAM" id="SSF53671">
    <property type="entry name" value="Aspartate/ornithine carbamoyltransferase"/>
    <property type="match status" value="1"/>
</dbReference>
<dbReference type="GO" id="GO:0016597">
    <property type="term" value="F:amino acid binding"/>
    <property type="evidence" value="ECO:0007669"/>
    <property type="project" value="InterPro"/>
</dbReference>
<dbReference type="PANTHER" id="PTHR45753:SF2">
    <property type="entry name" value="ORNITHINE CARBAMOYLTRANSFERASE"/>
    <property type="match status" value="1"/>
</dbReference>
<dbReference type="Pfam" id="PF02729">
    <property type="entry name" value="OTCace_N"/>
    <property type="match status" value="1"/>
</dbReference>
<dbReference type="AlphaFoldDB" id="A0A939BCL4"/>
<dbReference type="PANTHER" id="PTHR45753">
    <property type="entry name" value="ORNITHINE CARBAMOYLTRANSFERASE, MITOCHONDRIAL"/>
    <property type="match status" value="1"/>
</dbReference>
<dbReference type="InterPro" id="IPR006130">
    <property type="entry name" value="Asp/Orn_carbamoylTrfase"/>
</dbReference>
<feature type="binding site" evidence="5">
    <location>
        <position position="82"/>
    </location>
    <ligand>
        <name>carbamoyl phosphate</name>
        <dbReference type="ChEBI" id="CHEBI:58228"/>
    </ligand>
</feature>